<name>A0ABV1DCV5_9FIRM</name>
<dbReference type="RefSeq" id="WP_008716308.1">
    <property type="nucleotide sequence ID" value="NZ_JAJFEB010000026.1"/>
</dbReference>
<evidence type="ECO:0000313" key="2">
    <source>
        <dbReference type="Proteomes" id="UP001454086"/>
    </source>
</evidence>
<evidence type="ECO:0000313" key="1">
    <source>
        <dbReference type="EMBL" id="MEQ2428212.1"/>
    </source>
</evidence>
<organism evidence="1 2">
    <name type="scientific">Enterocloster hominis</name>
    <name type="common">ex Hitch et al. 2024</name>
    <dbReference type="NCBI Taxonomy" id="1917870"/>
    <lineage>
        <taxon>Bacteria</taxon>
        <taxon>Bacillati</taxon>
        <taxon>Bacillota</taxon>
        <taxon>Clostridia</taxon>
        <taxon>Lachnospirales</taxon>
        <taxon>Lachnospiraceae</taxon>
        <taxon>Enterocloster</taxon>
    </lineage>
</organism>
<protein>
    <recommendedName>
        <fullName evidence="3">DUF3139 domain-containing protein</fullName>
    </recommendedName>
</protein>
<accession>A0ABV1DCV5</accession>
<comment type="caution">
    <text evidence="1">The sequence shown here is derived from an EMBL/GenBank/DDBJ whole genome shotgun (WGS) entry which is preliminary data.</text>
</comment>
<sequence>MKKKLKISLGIILVLALAIVSYKLIANNSIKDKTYSHLETIGYTQNDIDNVEIKHSFINKLLGYNEWRIFVEFESEPDIIFAFTYRDKQIIRQGITSKVTQLDIAEIEEYDSKFDNGELKNN</sequence>
<dbReference type="Proteomes" id="UP001454086">
    <property type="component" value="Unassembled WGS sequence"/>
</dbReference>
<dbReference type="EMBL" id="JBBMFM010000159">
    <property type="protein sequence ID" value="MEQ2428212.1"/>
    <property type="molecule type" value="Genomic_DNA"/>
</dbReference>
<gene>
    <name evidence="1" type="ORF">WMQ36_24950</name>
</gene>
<keyword evidence="2" id="KW-1185">Reference proteome</keyword>
<reference evidence="1 2" key="1">
    <citation type="submission" date="2024-03" db="EMBL/GenBank/DDBJ databases">
        <title>Human intestinal bacterial collection.</title>
        <authorList>
            <person name="Pauvert C."/>
            <person name="Hitch T.C.A."/>
            <person name="Clavel T."/>
        </authorList>
    </citation>
    <scope>NUCLEOTIDE SEQUENCE [LARGE SCALE GENOMIC DNA]</scope>
    <source>
        <strain evidence="1 2">CLA-SR-H021</strain>
    </source>
</reference>
<evidence type="ECO:0008006" key="3">
    <source>
        <dbReference type="Google" id="ProtNLM"/>
    </source>
</evidence>
<proteinExistence type="predicted"/>